<dbReference type="EMBL" id="JARBHB010000003">
    <property type="protein sequence ID" value="KAJ8888883.1"/>
    <property type="molecule type" value="Genomic_DNA"/>
</dbReference>
<proteinExistence type="predicted"/>
<keyword evidence="2" id="KW-1185">Reference proteome</keyword>
<protein>
    <recommendedName>
        <fullName evidence="3">HAT C-terminal dimerisation domain-containing protein</fullName>
    </recommendedName>
</protein>
<evidence type="ECO:0000313" key="2">
    <source>
        <dbReference type="Proteomes" id="UP001159363"/>
    </source>
</evidence>
<organism evidence="1 2">
    <name type="scientific">Dryococelus australis</name>
    <dbReference type="NCBI Taxonomy" id="614101"/>
    <lineage>
        <taxon>Eukaryota</taxon>
        <taxon>Metazoa</taxon>
        <taxon>Ecdysozoa</taxon>
        <taxon>Arthropoda</taxon>
        <taxon>Hexapoda</taxon>
        <taxon>Insecta</taxon>
        <taxon>Pterygota</taxon>
        <taxon>Neoptera</taxon>
        <taxon>Polyneoptera</taxon>
        <taxon>Phasmatodea</taxon>
        <taxon>Verophasmatodea</taxon>
        <taxon>Anareolatae</taxon>
        <taxon>Phasmatidae</taxon>
        <taxon>Eurycanthinae</taxon>
        <taxon>Dryococelus</taxon>
    </lineage>
</organism>
<reference evidence="1 2" key="1">
    <citation type="submission" date="2023-02" db="EMBL/GenBank/DDBJ databases">
        <title>LHISI_Scaffold_Assembly.</title>
        <authorList>
            <person name="Stuart O.P."/>
            <person name="Cleave R."/>
            <person name="Magrath M.J.L."/>
            <person name="Mikheyev A.S."/>
        </authorList>
    </citation>
    <scope>NUCLEOTIDE SEQUENCE [LARGE SCALE GENOMIC DNA]</scope>
    <source>
        <strain evidence="1">Daus_M_001</strain>
        <tissue evidence="1">Leg muscle</tissue>
    </source>
</reference>
<evidence type="ECO:0008006" key="3">
    <source>
        <dbReference type="Google" id="ProtNLM"/>
    </source>
</evidence>
<evidence type="ECO:0000313" key="1">
    <source>
        <dbReference type="EMBL" id="KAJ8888883.1"/>
    </source>
</evidence>
<sequence>MQEETSFNIEKLFHPKYVVNNAVDDSFYAVAKKVPLVPKLSQQKFFDSYLAFQSQVCMNNTQTLWNNLVSALWIPPSNADSERAFSAYSHILSNLRTNINPQNLAVLFKQYFGIGHS</sequence>
<accession>A0ABQ9HWY6</accession>
<name>A0ABQ9HWY6_9NEOP</name>
<comment type="caution">
    <text evidence="1">The sequence shown here is derived from an EMBL/GenBank/DDBJ whole genome shotgun (WGS) entry which is preliminary data.</text>
</comment>
<dbReference type="Proteomes" id="UP001159363">
    <property type="component" value="Chromosome 3"/>
</dbReference>
<gene>
    <name evidence="1" type="ORF">PR048_008377</name>
</gene>